<dbReference type="Proteomes" id="UP000072867">
    <property type="component" value="Unassembled WGS sequence"/>
</dbReference>
<sequence>MYTEFIMLLSGRTLEEDQARDLSAKLEAMIREPEDWMLELECEDVGQLAVELTLCDFFLIGDKIDELHELISDEFAEPLKPFPQRDGDRKMLASEYFAWLDGELEACDPPWALLEWRNGLDDNLHVVIVRRSDTGRILALAGEMGFHVRPARGD</sequence>
<dbReference type="RefSeq" id="WP_058734076.1">
    <property type="nucleotide sequence ID" value="NZ_LDTD01000100.1"/>
</dbReference>
<gene>
    <name evidence="1" type="ORF">NS319_13545</name>
</gene>
<protein>
    <submittedName>
        <fullName evidence="1">Uncharacterized protein</fullName>
    </submittedName>
</protein>
<reference evidence="1 2" key="1">
    <citation type="journal article" date="2016" name="Front. Microbiol.">
        <title>Genomic Resource of Rice Seed Associated Bacteria.</title>
        <authorList>
            <person name="Midha S."/>
            <person name="Bansal K."/>
            <person name="Sharma S."/>
            <person name="Kumar N."/>
            <person name="Patil P.P."/>
            <person name="Chaudhry V."/>
            <person name="Patil P.B."/>
        </authorList>
    </citation>
    <scope>NUCLEOTIDE SEQUENCE [LARGE SCALE GENOMIC DNA]</scope>
    <source>
        <strain evidence="1 2">NS319</strain>
    </source>
</reference>
<organism evidence="1 2">
    <name type="scientific">Sphingomonas sanguinis</name>
    <dbReference type="NCBI Taxonomy" id="33051"/>
    <lineage>
        <taxon>Bacteria</taxon>
        <taxon>Pseudomonadati</taxon>
        <taxon>Pseudomonadota</taxon>
        <taxon>Alphaproteobacteria</taxon>
        <taxon>Sphingomonadales</taxon>
        <taxon>Sphingomonadaceae</taxon>
        <taxon>Sphingomonas</taxon>
    </lineage>
</organism>
<dbReference type="EMBL" id="LDTD01000100">
    <property type="protein sequence ID" value="KTT68521.1"/>
    <property type="molecule type" value="Genomic_DNA"/>
</dbReference>
<dbReference type="AlphaFoldDB" id="A0A147HUE5"/>
<dbReference type="PATRIC" id="fig|33051.3.peg.84"/>
<comment type="caution">
    <text evidence="1">The sequence shown here is derived from an EMBL/GenBank/DDBJ whole genome shotgun (WGS) entry which is preliminary data.</text>
</comment>
<evidence type="ECO:0000313" key="1">
    <source>
        <dbReference type="EMBL" id="KTT68521.1"/>
    </source>
</evidence>
<accession>A0A147HUE5</accession>
<proteinExistence type="predicted"/>
<evidence type="ECO:0000313" key="2">
    <source>
        <dbReference type="Proteomes" id="UP000072867"/>
    </source>
</evidence>
<name>A0A147HUE5_9SPHN</name>